<keyword evidence="2" id="KW-0472">Membrane</keyword>
<name>A0A848L9E7_9BACT</name>
<dbReference type="AlphaFoldDB" id="A0A848L9E7"/>
<evidence type="ECO:0000256" key="2">
    <source>
        <dbReference type="SAM" id="Phobius"/>
    </source>
</evidence>
<evidence type="ECO:0000313" key="4">
    <source>
        <dbReference type="Proteomes" id="UP000518300"/>
    </source>
</evidence>
<keyword evidence="2" id="KW-1133">Transmembrane helix</keyword>
<evidence type="ECO:0000256" key="1">
    <source>
        <dbReference type="SAM" id="MobiDB-lite"/>
    </source>
</evidence>
<dbReference type="EMBL" id="JABBJJ010000034">
    <property type="protein sequence ID" value="NMO15194.1"/>
    <property type="molecule type" value="Genomic_DNA"/>
</dbReference>
<comment type="caution">
    <text evidence="3">The sequence shown here is derived from an EMBL/GenBank/DDBJ whole genome shotgun (WGS) entry which is preliminary data.</text>
</comment>
<reference evidence="3 4" key="1">
    <citation type="submission" date="2020-04" db="EMBL/GenBank/DDBJ databases">
        <title>Draft genome of Pyxidicoccus fallax type strain.</title>
        <authorList>
            <person name="Whitworth D.E."/>
        </authorList>
    </citation>
    <scope>NUCLEOTIDE SEQUENCE [LARGE SCALE GENOMIC DNA]</scope>
    <source>
        <strain evidence="3 4">DSM 14698</strain>
    </source>
</reference>
<gene>
    <name evidence="3" type="ORF">HG543_10040</name>
</gene>
<feature type="compositionally biased region" description="Pro residues" evidence="1">
    <location>
        <begin position="260"/>
        <end position="274"/>
    </location>
</feature>
<keyword evidence="2" id="KW-0812">Transmembrane</keyword>
<protein>
    <submittedName>
        <fullName evidence="3">Uncharacterized protein</fullName>
    </submittedName>
</protein>
<organism evidence="3 4">
    <name type="scientific">Pyxidicoccus fallax</name>
    <dbReference type="NCBI Taxonomy" id="394095"/>
    <lineage>
        <taxon>Bacteria</taxon>
        <taxon>Pseudomonadati</taxon>
        <taxon>Myxococcota</taxon>
        <taxon>Myxococcia</taxon>
        <taxon>Myxococcales</taxon>
        <taxon>Cystobacterineae</taxon>
        <taxon>Myxococcaceae</taxon>
        <taxon>Pyxidicoccus</taxon>
    </lineage>
</organism>
<dbReference type="Proteomes" id="UP000518300">
    <property type="component" value="Unassembled WGS sequence"/>
</dbReference>
<feature type="transmembrane region" description="Helical" evidence="2">
    <location>
        <begin position="320"/>
        <end position="353"/>
    </location>
</feature>
<feature type="compositionally biased region" description="Acidic residues" evidence="1">
    <location>
        <begin position="278"/>
        <end position="309"/>
    </location>
</feature>
<keyword evidence="4" id="KW-1185">Reference proteome</keyword>
<dbReference type="RefSeq" id="WP_169344489.1">
    <property type="nucleotide sequence ID" value="NZ_JABBJJ010000034.1"/>
</dbReference>
<accession>A0A848L9E7</accession>
<feature type="region of interest" description="Disordered" evidence="1">
    <location>
        <begin position="258"/>
        <end position="310"/>
    </location>
</feature>
<sequence length="416" mass="46071">MSHLLPTEDERTKLLEALGELVDQRGHATLVRAPIVRPNPAFFPDAWTPDGEGVRAMALRLMSHAGLGAFDVHVTLFANEAQPQYTASVGGVGTSHHKEGAAAWFAGFEGDTCLFGVDEAQLEDAEQLVGCLAHEVAHAYRYLHGLMVMEDRQHEEQLTDLTTIFLGFGLLTTNNTFRSRSSGAVVGALAEHRWSVGGGGYLSPQAMSFLLAAQVVARGSARDEVQMLKRELLPTQAAAFNAALRLLEREREALRDRLGVPPPSRWEELPPPARLPDAEDAWPSESEEEEGAEYTEEEEQDEEEADEPEGIAFRVPESRAVLFGVLGLLAMFLILIIHTTPWLLVLPVFGWWYGARYPHFYCSDGDCNRLVELTDARCPGCGQRLVATLRKSRDRWDAEEKYWRQQGGGPGARQDP</sequence>
<evidence type="ECO:0000313" key="3">
    <source>
        <dbReference type="EMBL" id="NMO15194.1"/>
    </source>
</evidence>
<proteinExistence type="predicted"/>